<dbReference type="EMBL" id="JAIQCV010000001">
    <property type="protein sequence ID" value="KAH1130901.1"/>
    <property type="molecule type" value="Genomic_DNA"/>
</dbReference>
<evidence type="ECO:0000313" key="1">
    <source>
        <dbReference type="EMBL" id="KAH1130901.1"/>
    </source>
</evidence>
<accession>A0A9D3WL02</accession>
<protein>
    <submittedName>
        <fullName evidence="1">Uncharacterized protein</fullName>
    </submittedName>
</protein>
<organism evidence="1 2">
    <name type="scientific">Gossypium stocksii</name>
    <dbReference type="NCBI Taxonomy" id="47602"/>
    <lineage>
        <taxon>Eukaryota</taxon>
        <taxon>Viridiplantae</taxon>
        <taxon>Streptophyta</taxon>
        <taxon>Embryophyta</taxon>
        <taxon>Tracheophyta</taxon>
        <taxon>Spermatophyta</taxon>
        <taxon>Magnoliopsida</taxon>
        <taxon>eudicotyledons</taxon>
        <taxon>Gunneridae</taxon>
        <taxon>Pentapetalae</taxon>
        <taxon>rosids</taxon>
        <taxon>malvids</taxon>
        <taxon>Malvales</taxon>
        <taxon>Malvaceae</taxon>
        <taxon>Malvoideae</taxon>
        <taxon>Gossypium</taxon>
    </lineage>
</organism>
<dbReference type="OrthoDB" id="10541906at2759"/>
<keyword evidence="2" id="KW-1185">Reference proteome</keyword>
<comment type="caution">
    <text evidence="1">The sequence shown here is derived from an EMBL/GenBank/DDBJ whole genome shotgun (WGS) entry which is preliminary data.</text>
</comment>
<proteinExistence type="predicted"/>
<dbReference type="Proteomes" id="UP000828251">
    <property type="component" value="Unassembled WGS sequence"/>
</dbReference>
<evidence type="ECO:0000313" key="2">
    <source>
        <dbReference type="Proteomes" id="UP000828251"/>
    </source>
</evidence>
<sequence length="77" mass="8629">MMEGDVLKRTRLNLYLFNYCSAAHNQTSAIPNDKTGIGLVNGCFKRSIEIHLNKRATHQKGMHKVLKSLSTAKTNGR</sequence>
<reference evidence="1 2" key="1">
    <citation type="journal article" date="2021" name="Plant Biotechnol. J.">
        <title>Multi-omics assisted identification of the key and species-specific regulatory components of drought-tolerant mechanisms in Gossypium stocksii.</title>
        <authorList>
            <person name="Yu D."/>
            <person name="Ke L."/>
            <person name="Zhang D."/>
            <person name="Wu Y."/>
            <person name="Sun Y."/>
            <person name="Mei J."/>
            <person name="Sun J."/>
            <person name="Sun Y."/>
        </authorList>
    </citation>
    <scope>NUCLEOTIDE SEQUENCE [LARGE SCALE GENOMIC DNA]</scope>
    <source>
        <strain evidence="2">cv. E1</strain>
        <tissue evidence="1">Leaf</tissue>
    </source>
</reference>
<gene>
    <name evidence="1" type="ORF">J1N35_002279</name>
</gene>
<dbReference type="AlphaFoldDB" id="A0A9D3WL02"/>
<name>A0A9D3WL02_9ROSI</name>